<sequence length="116" mass="13522">MPTTFEVLAYISSKKGTFASCIMIIVIYLVEISIQTTHIASMSYELSYNTHDKLFSIRQLVGLWDKYLIHQYNRVEFFESLQKIESADKVFELLSQEVSRLQELYVKCAANRCRVP</sequence>
<name>A0A397IVW1_9GLOM</name>
<keyword evidence="1" id="KW-0812">Transmembrane</keyword>
<dbReference type="EMBL" id="PQFF01000158">
    <property type="protein sequence ID" value="RHZ77936.1"/>
    <property type="molecule type" value="Genomic_DNA"/>
</dbReference>
<keyword evidence="1" id="KW-0472">Membrane</keyword>
<gene>
    <name evidence="2" type="ORF">Glove_168g173</name>
</gene>
<proteinExistence type="predicted"/>
<keyword evidence="3" id="KW-1185">Reference proteome</keyword>
<protein>
    <submittedName>
        <fullName evidence="2">Uncharacterized protein</fullName>
    </submittedName>
</protein>
<evidence type="ECO:0000313" key="2">
    <source>
        <dbReference type="EMBL" id="RHZ77936.1"/>
    </source>
</evidence>
<comment type="caution">
    <text evidence="2">The sequence shown here is derived from an EMBL/GenBank/DDBJ whole genome shotgun (WGS) entry which is preliminary data.</text>
</comment>
<keyword evidence="1" id="KW-1133">Transmembrane helix</keyword>
<dbReference type="AlphaFoldDB" id="A0A397IVW1"/>
<feature type="transmembrane region" description="Helical" evidence="1">
    <location>
        <begin position="16"/>
        <end position="34"/>
    </location>
</feature>
<organism evidence="2 3">
    <name type="scientific">Diversispora epigaea</name>
    <dbReference type="NCBI Taxonomy" id="1348612"/>
    <lineage>
        <taxon>Eukaryota</taxon>
        <taxon>Fungi</taxon>
        <taxon>Fungi incertae sedis</taxon>
        <taxon>Mucoromycota</taxon>
        <taxon>Glomeromycotina</taxon>
        <taxon>Glomeromycetes</taxon>
        <taxon>Diversisporales</taxon>
        <taxon>Diversisporaceae</taxon>
        <taxon>Diversispora</taxon>
    </lineage>
</organism>
<dbReference type="OrthoDB" id="642895at2759"/>
<accession>A0A397IVW1</accession>
<reference evidence="2 3" key="1">
    <citation type="submission" date="2018-08" db="EMBL/GenBank/DDBJ databases">
        <title>Genome and evolution of the arbuscular mycorrhizal fungus Diversispora epigaea (formerly Glomus versiforme) and its bacterial endosymbionts.</title>
        <authorList>
            <person name="Sun X."/>
            <person name="Fei Z."/>
            <person name="Harrison M."/>
        </authorList>
    </citation>
    <scope>NUCLEOTIDE SEQUENCE [LARGE SCALE GENOMIC DNA]</scope>
    <source>
        <strain evidence="2 3">IT104</strain>
    </source>
</reference>
<dbReference type="Proteomes" id="UP000266861">
    <property type="component" value="Unassembled WGS sequence"/>
</dbReference>
<evidence type="ECO:0000313" key="3">
    <source>
        <dbReference type="Proteomes" id="UP000266861"/>
    </source>
</evidence>
<evidence type="ECO:0000256" key="1">
    <source>
        <dbReference type="SAM" id="Phobius"/>
    </source>
</evidence>
<dbReference type="STRING" id="1348612.A0A397IVW1"/>